<gene>
    <name evidence="1" type="ORF">DHETER_LOCUS428</name>
</gene>
<proteinExistence type="predicted"/>
<keyword evidence="2" id="KW-1185">Reference proteome</keyword>
<evidence type="ECO:0000313" key="1">
    <source>
        <dbReference type="EMBL" id="CAG8443670.1"/>
    </source>
</evidence>
<organism evidence="1 2">
    <name type="scientific">Dentiscutata heterogama</name>
    <dbReference type="NCBI Taxonomy" id="1316150"/>
    <lineage>
        <taxon>Eukaryota</taxon>
        <taxon>Fungi</taxon>
        <taxon>Fungi incertae sedis</taxon>
        <taxon>Mucoromycota</taxon>
        <taxon>Glomeromycotina</taxon>
        <taxon>Glomeromycetes</taxon>
        <taxon>Diversisporales</taxon>
        <taxon>Gigasporaceae</taxon>
        <taxon>Dentiscutata</taxon>
    </lineage>
</organism>
<accession>A0ACA9JZF4</accession>
<comment type="caution">
    <text evidence="1">The sequence shown here is derived from an EMBL/GenBank/DDBJ whole genome shotgun (WGS) entry which is preliminary data.</text>
</comment>
<reference evidence="1" key="1">
    <citation type="submission" date="2021-06" db="EMBL/GenBank/DDBJ databases">
        <authorList>
            <person name="Kallberg Y."/>
            <person name="Tangrot J."/>
            <person name="Rosling A."/>
        </authorList>
    </citation>
    <scope>NUCLEOTIDE SEQUENCE</scope>
    <source>
        <strain evidence="1">IL203A</strain>
    </source>
</reference>
<dbReference type="EMBL" id="CAJVPU010000206">
    <property type="protein sequence ID" value="CAG8443670.1"/>
    <property type="molecule type" value="Genomic_DNA"/>
</dbReference>
<protein>
    <submittedName>
        <fullName evidence="1">11599_t:CDS:1</fullName>
    </submittedName>
</protein>
<sequence>MELQKNYKEFQELRNLAKIYLIVYIVICLLSILVYIIFNLIKEEGVKELTNKIVSIFSGITGIVSLLGGLSSLKSFFSKNKSSNEQIKINSINSFATDPNIWIYKDIPFAAETVNVEPISDYEIRNKIDEIYNKIEEDLKEAHSYSH</sequence>
<name>A0ACA9JZF4_9GLOM</name>
<dbReference type="Proteomes" id="UP000789702">
    <property type="component" value="Unassembled WGS sequence"/>
</dbReference>
<evidence type="ECO:0000313" key="2">
    <source>
        <dbReference type="Proteomes" id="UP000789702"/>
    </source>
</evidence>